<dbReference type="SUPFAM" id="SSF57863">
    <property type="entry name" value="ArfGap/RecO-like zinc finger"/>
    <property type="match status" value="1"/>
</dbReference>
<dbReference type="Pfam" id="PF11967">
    <property type="entry name" value="RecO_N"/>
    <property type="match status" value="1"/>
</dbReference>
<dbReference type="PANTHER" id="PTHR33991">
    <property type="entry name" value="DNA REPAIR PROTEIN RECO"/>
    <property type="match status" value="1"/>
</dbReference>
<dbReference type="GO" id="GO:0006310">
    <property type="term" value="P:DNA recombination"/>
    <property type="evidence" value="ECO:0007669"/>
    <property type="project" value="UniProtKB-KW"/>
</dbReference>
<feature type="domain" description="DNA replication/recombination mediator RecO N-terminal" evidence="4">
    <location>
        <begin position="5"/>
        <end position="81"/>
    </location>
</feature>
<dbReference type="SUPFAM" id="SSF50249">
    <property type="entry name" value="Nucleic acid-binding proteins"/>
    <property type="match status" value="1"/>
</dbReference>
<evidence type="ECO:0000313" key="6">
    <source>
        <dbReference type="Proteomes" id="UP000176939"/>
    </source>
</evidence>
<proteinExistence type="predicted"/>
<accession>A0A1F7X631</accession>
<keyword evidence="2" id="KW-0233">DNA recombination</keyword>
<dbReference type="PANTHER" id="PTHR33991:SF1">
    <property type="entry name" value="DNA REPAIR PROTEIN RECO"/>
    <property type="match status" value="1"/>
</dbReference>
<gene>
    <name evidence="5" type="ORF">A2Z67_00850</name>
</gene>
<keyword evidence="1" id="KW-0227">DNA damage</keyword>
<dbReference type="InterPro" id="IPR012340">
    <property type="entry name" value="NA-bd_OB-fold"/>
</dbReference>
<comment type="caution">
    <text evidence="5">The sequence shown here is derived from an EMBL/GenBank/DDBJ whole genome shotgun (WGS) entry which is preliminary data.</text>
</comment>
<dbReference type="AlphaFoldDB" id="A0A1F7X631"/>
<dbReference type="InterPro" id="IPR037278">
    <property type="entry name" value="ARFGAP/RecO"/>
</dbReference>
<dbReference type="NCBIfam" id="TIGR00613">
    <property type="entry name" value="reco"/>
    <property type="match status" value="1"/>
</dbReference>
<reference evidence="5 6" key="1">
    <citation type="journal article" date="2016" name="Nat. Commun.">
        <title>Thousands of microbial genomes shed light on interconnected biogeochemical processes in an aquifer system.</title>
        <authorList>
            <person name="Anantharaman K."/>
            <person name="Brown C.T."/>
            <person name="Hug L.A."/>
            <person name="Sharon I."/>
            <person name="Castelle C.J."/>
            <person name="Probst A.J."/>
            <person name="Thomas B.C."/>
            <person name="Singh A."/>
            <person name="Wilkins M.J."/>
            <person name="Karaoz U."/>
            <person name="Brodie E.L."/>
            <person name="Williams K.H."/>
            <person name="Hubbard S.S."/>
            <person name="Banfield J.F."/>
        </authorList>
    </citation>
    <scope>NUCLEOTIDE SEQUENCE [LARGE SCALE GENOMIC DNA]</scope>
</reference>
<protein>
    <submittedName>
        <fullName evidence="5">DNA repair protein RecO</fullName>
    </submittedName>
</protein>
<dbReference type="Proteomes" id="UP000176939">
    <property type="component" value="Unassembled WGS sequence"/>
</dbReference>
<dbReference type="Gene3D" id="2.40.50.140">
    <property type="entry name" value="Nucleic acid-binding proteins"/>
    <property type="match status" value="1"/>
</dbReference>
<keyword evidence="3" id="KW-0234">DNA repair</keyword>
<evidence type="ECO:0000259" key="4">
    <source>
        <dbReference type="Pfam" id="PF11967"/>
    </source>
</evidence>
<dbReference type="InterPro" id="IPR003717">
    <property type="entry name" value="RecO"/>
</dbReference>
<evidence type="ECO:0000256" key="1">
    <source>
        <dbReference type="ARBA" id="ARBA00022763"/>
    </source>
</evidence>
<organism evidence="5 6">
    <name type="scientific">Candidatus Woesebacteria bacterium RBG_13_36_22</name>
    <dbReference type="NCBI Taxonomy" id="1802478"/>
    <lineage>
        <taxon>Bacteria</taxon>
        <taxon>Candidatus Woeseibacteriota</taxon>
    </lineage>
</organism>
<dbReference type="EMBL" id="MGFQ01000008">
    <property type="protein sequence ID" value="OGM10477.1"/>
    <property type="molecule type" value="Genomic_DNA"/>
</dbReference>
<dbReference type="InterPro" id="IPR022572">
    <property type="entry name" value="DNA_rep/recomb_RecO_N"/>
</dbReference>
<evidence type="ECO:0000256" key="3">
    <source>
        <dbReference type="ARBA" id="ARBA00023204"/>
    </source>
</evidence>
<dbReference type="GO" id="GO:0006302">
    <property type="term" value="P:double-strand break repair"/>
    <property type="evidence" value="ECO:0007669"/>
    <property type="project" value="TreeGrafter"/>
</dbReference>
<name>A0A1F7X631_9BACT</name>
<evidence type="ECO:0000313" key="5">
    <source>
        <dbReference type="EMBL" id="OGM10477.1"/>
    </source>
</evidence>
<dbReference type="GO" id="GO:0043590">
    <property type="term" value="C:bacterial nucleoid"/>
    <property type="evidence" value="ECO:0007669"/>
    <property type="project" value="TreeGrafter"/>
</dbReference>
<evidence type="ECO:0000256" key="2">
    <source>
        <dbReference type="ARBA" id="ARBA00023172"/>
    </source>
</evidence>
<sequence length="181" mass="20964">MIPKNYTSEGIVLARKNYSEADRILIVFSEKYGKLSLLAKGVRRLKSRKRAHVEIFNRINFSATSGKGLDIITEAEVIDTFSDIKNNLKKVTVAYFFAEVTGRMIREGESHPEVYRNLRLFLEKLRTKELLKSVRKEYIFIILVSLGFWPQDKNLSDPDRVLDEILERPQSSARVGKRLLM</sequence>